<dbReference type="Pfam" id="PF20199">
    <property type="entry name" value="RepSA"/>
    <property type="match status" value="1"/>
</dbReference>
<protein>
    <submittedName>
        <fullName evidence="1">Uncharacterized protein</fullName>
    </submittedName>
</protein>
<reference evidence="1 2" key="1">
    <citation type="submission" date="2019-06" db="EMBL/GenBank/DDBJ databases">
        <title>Sequencing the genomes of 1000 actinobacteria strains.</title>
        <authorList>
            <person name="Klenk H.-P."/>
        </authorList>
    </citation>
    <scope>NUCLEOTIDE SEQUENCE [LARGE SCALE GENOMIC DNA]</scope>
    <source>
        <strain evidence="1 2">DSM 45885</strain>
    </source>
</reference>
<gene>
    <name evidence="1" type="ORF">FHU34_1125</name>
</gene>
<organism evidence="1 2">
    <name type="scientific">Micromonospora taraxaci</name>
    <dbReference type="NCBI Taxonomy" id="1316803"/>
    <lineage>
        <taxon>Bacteria</taxon>
        <taxon>Bacillati</taxon>
        <taxon>Actinomycetota</taxon>
        <taxon>Actinomycetes</taxon>
        <taxon>Micromonosporales</taxon>
        <taxon>Micromonosporaceae</taxon>
        <taxon>Micromonospora</taxon>
    </lineage>
</organism>
<dbReference type="Proteomes" id="UP000317685">
    <property type="component" value="Unassembled WGS sequence"/>
</dbReference>
<sequence>MGGELTDGKVAAYLATYATKATEVTGHCSTRLTPATVDDYAGPEGDHLARLIDACWHLGRPTGTDTASGAATTDNRQGSLDAEPNAYTGLRRWAHMLGFGGHFLTKARRYSVTFGLLRDTRATYRRAEGDHTADIVTVGVLS</sequence>
<keyword evidence="2" id="KW-1185">Reference proteome</keyword>
<evidence type="ECO:0000313" key="2">
    <source>
        <dbReference type="Proteomes" id="UP000317685"/>
    </source>
</evidence>
<proteinExistence type="predicted"/>
<name>A0A561VSY1_9ACTN</name>
<accession>A0A561VSY1</accession>
<dbReference type="InterPro" id="IPR046828">
    <property type="entry name" value="RepSA"/>
</dbReference>
<comment type="caution">
    <text evidence="1">The sequence shown here is derived from an EMBL/GenBank/DDBJ whole genome shotgun (WGS) entry which is preliminary data.</text>
</comment>
<evidence type="ECO:0000313" key="1">
    <source>
        <dbReference type="EMBL" id="TWG14729.1"/>
    </source>
</evidence>
<dbReference type="EMBL" id="VIWZ01000001">
    <property type="protein sequence ID" value="TWG14729.1"/>
    <property type="molecule type" value="Genomic_DNA"/>
</dbReference>
<dbReference type="AlphaFoldDB" id="A0A561VSY1"/>